<dbReference type="NCBIfam" id="TIGR00238">
    <property type="entry name" value="KamA family radical SAM protein"/>
    <property type="match status" value="1"/>
</dbReference>
<dbReference type="STRING" id="1230338.MOMA_04435"/>
<evidence type="ECO:0000313" key="18">
    <source>
        <dbReference type="Proteomes" id="UP000023795"/>
    </source>
</evidence>
<gene>
    <name evidence="17" type="ORF">MOMA_04435</name>
</gene>
<dbReference type="PANTHER" id="PTHR30538:SF1">
    <property type="entry name" value="L-LYSINE 2,3-AMINOMUTASE"/>
    <property type="match status" value="1"/>
</dbReference>
<dbReference type="NCBIfam" id="TIGR03821">
    <property type="entry name" value="EFP_modif_epmB"/>
    <property type="match status" value="1"/>
</dbReference>
<comment type="similarity">
    <text evidence="4">Belongs to the radical SAM superfamily. KamA family.</text>
</comment>
<evidence type="ECO:0000256" key="4">
    <source>
        <dbReference type="ARBA" id="ARBA00008703"/>
    </source>
</evidence>
<feature type="binding site" evidence="14">
    <location>
        <position position="137"/>
    </location>
    <ligand>
        <name>[4Fe-4S] cluster</name>
        <dbReference type="ChEBI" id="CHEBI:49883"/>
        <note>4Fe-4S-S-AdoMet</note>
    </ligand>
</feature>
<accession>L2FB10</accession>
<dbReference type="PANTHER" id="PTHR30538">
    <property type="entry name" value="LYSINE 2,3-AMINOMUTASE-RELATED"/>
    <property type="match status" value="1"/>
</dbReference>
<dbReference type="SFLD" id="SFLDS00029">
    <property type="entry name" value="Radical_SAM"/>
    <property type="match status" value="1"/>
</dbReference>
<evidence type="ECO:0000256" key="6">
    <source>
        <dbReference type="ARBA" id="ARBA00022485"/>
    </source>
</evidence>
<evidence type="ECO:0000256" key="1">
    <source>
        <dbReference type="ARBA" id="ARBA00001352"/>
    </source>
</evidence>
<evidence type="ECO:0000256" key="10">
    <source>
        <dbReference type="ARBA" id="ARBA00023004"/>
    </source>
</evidence>
<dbReference type="GO" id="GO:0046872">
    <property type="term" value="F:metal ion binding"/>
    <property type="evidence" value="ECO:0007669"/>
    <property type="project" value="UniProtKB-KW"/>
</dbReference>
<evidence type="ECO:0000256" key="11">
    <source>
        <dbReference type="ARBA" id="ARBA00023014"/>
    </source>
</evidence>
<dbReference type="SFLD" id="SFLDF00314">
    <property type="entry name" value="L-lysine_2_3-aminomutase_(yjeK"/>
    <property type="match status" value="1"/>
</dbReference>
<dbReference type="InterPro" id="IPR013785">
    <property type="entry name" value="Aldolase_TIM"/>
</dbReference>
<dbReference type="SUPFAM" id="SSF102114">
    <property type="entry name" value="Radical SAM enzymes"/>
    <property type="match status" value="1"/>
</dbReference>
<feature type="modified residue" description="N6-(pyridoxal phosphate)lysine" evidence="15">
    <location>
        <position position="345"/>
    </location>
</feature>
<evidence type="ECO:0000256" key="15">
    <source>
        <dbReference type="PIRSR" id="PIRSR603739-50"/>
    </source>
</evidence>
<keyword evidence="10" id="KW-0408">Iron</keyword>
<feature type="domain" description="Radical SAM core" evidence="16">
    <location>
        <begin position="119"/>
        <end position="334"/>
    </location>
</feature>
<evidence type="ECO:0000256" key="7">
    <source>
        <dbReference type="ARBA" id="ARBA00022691"/>
    </source>
</evidence>
<dbReference type="Gene3D" id="3.20.20.70">
    <property type="entry name" value="Aldolase class I"/>
    <property type="match status" value="1"/>
</dbReference>
<keyword evidence="11 14" id="KW-0411">Iron-sulfur</keyword>
<evidence type="ECO:0000256" key="2">
    <source>
        <dbReference type="ARBA" id="ARBA00001933"/>
    </source>
</evidence>
<evidence type="ECO:0000256" key="3">
    <source>
        <dbReference type="ARBA" id="ARBA00001966"/>
    </source>
</evidence>
<evidence type="ECO:0000259" key="16">
    <source>
        <dbReference type="PROSITE" id="PS51918"/>
    </source>
</evidence>
<feature type="binding site" evidence="14">
    <location>
        <position position="140"/>
    </location>
    <ligand>
        <name>[4Fe-4S] cluster</name>
        <dbReference type="ChEBI" id="CHEBI:49883"/>
        <note>4Fe-4S-S-AdoMet</note>
    </ligand>
</feature>
<feature type="binding site" evidence="14">
    <location>
        <position position="133"/>
    </location>
    <ligand>
        <name>[4Fe-4S] cluster</name>
        <dbReference type="ChEBI" id="CHEBI:49883"/>
        <note>4Fe-4S-S-AdoMet</note>
    </ligand>
</feature>
<dbReference type="PROSITE" id="PS51918">
    <property type="entry name" value="RADICAL_SAM"/>
    <property type="match status" value="1"/>
</dbReference>
<keyword evidence="8 14" id="KW-0479">Metal-binding</keyword>
<dbReference type="InterPro" id="IPR022462">
    <property type="entry name" value="EpmB"/>
</dbReference>
<dbReference type="PATRIC" id="fig|1230338.3.peg.963"/>
<comment type="cofactor">
    <cofactor evidence="3">
        <name>[4Fe-4S] cluster</name>
        <dbReference type="ChEBI" id="CHEBI:49883"/>
    </cofactor>
</comment>
<keyword evidence="18" id="KW-1185">Reference proteome</keyword>
<dbReference type="SFLD" id="SFLDG01070">
    <property type="entry name" value="PLP-dependent"/>
    <property type="match status" value="1"/>
</dbReference>
<protein>
    <recommendedName>
        <fullName evidence="5">L-lysine 2,3-aminomutase</fullName>
    </recommendedName>
    <alternativeName>
        <fullName evidence="13">EF-P post-translational modification enzyme B</fullName>
    </alternativeName>
</protein>
<dbReference type="Pfam" id="PF04055">
    <property type="entry name" value="Radical_SAM"/>
    <property type="match status" value="1"/>
</dbReference>
<dbReference type="eggNOG" id="COG1509">
    <property type="taxonomic scope" value="Bacteria"/>
</dbReference>
<evidence type="ECO:0000256" key="13">
    <source>
        <dbReference type="ARBA" id="ARBA00030756"/>
    </source>
</evidence>
<organism evidence="17 18">
    <name type="scientific">Moraxella macacae 0408225</name>
    <dbReference type="NCBI Taxonomy" id="1230338"/>
    <lineage>
        <taxon>Bacteria</taxon>
        <taxon>Pseudomonadati</taxon>
        <taxon>Pseudomonadota</taxon>
        <taxon>Gammaproteobacteria</taxon>
        <taxon>Moraxellales</taxon>
        <taxon>Moraxellaceae</taxon>
        <taxon>Moraxella</taxon>
    </lineage>
</organism>
<evidence type="ECO:0000256" key="9">
    <source>
        <dbReference type="ARBA" id="ARBA00022898"/>
    </source>
</evidence>
<keyword evidence="6 14" id="KW-0004">4Fe-4S</keyword>
<dbReference type="RefSeq" id="WP_009767441.1">
    <property type="nucleotide sequence ID" value="NZ_ANIN01000001.1"/>
</dbReference>
<name>L2FB10_9GAMM</name>
<evidence type="ECO:0000256" key="8">
    <source>
        <dbReference type="ARBA" id="ARBA00022723"/>
    </source>
</evidence>
<comment type="cofactor">
    <cofactor evidence="2 15">
        <name>pyridoxal 5'-phosphate</name>
        <dbReference type="ChEBI" id="CHEBI:597326"/>
    </cofactor>
</comment>
<dbReference type="GO" id="GO:0051539">
    <property type="term" value="F:4 iron, 4 sulfur cluster binding"/>
    <property type="evidence" value="ECO:0007669"/>
    <property type="project" value="UniProtKB-KW"/>
</dbReference>
<dbReference type="InterPro" id="IPR058240">
    <property type="entry name" value="rSAM_sf"/>
</dbReference>
<comment type="caution">
    <text evidence="17">The sequence shown here is derived from an EMBL/GenBank/DDBJ whole genome shotgun (WGS) entry which is preliminary data.</text>
</comment>
<dbReference type="CDD" id="cd01335">
    <property type="entry name" value="Radical_SAM"/>
    <property type="match status" value="1"/>
</dbReference>
<sequence>MSNPHNPHNRQYHAKNNKAIHATNLTDTGLDWRMEFANTINDRQTLAKMLDLPLDFAEKVGDFALKVPQKFVKKMQKGDMNDPLLLQILPTAAETVQALGFVADPLAEKLANPTKGVIHKYRSRVLIPITGACMVHCRYCFRQHFDYQENLPTTNDWQTIVDYIVKHPEVNEVILSGGDPLSLSDRRLFAILDILESLSQICTIRLHSRVPVVIPSRLHDALLQRLSSSRCQIVLVIHANHPNELDDETVFYFKQAKLAQITLLNQTVLLKNINNNADVLATLSEKLWQAGVLPYYLHVLDKVAGASHFYIDDEQAVAIYWQLLEKCAGYLVPKLVRETPNEAFKTPLNLYAKNS</sequence>
<comment type="catalytic activity">
    <reaction evidence="1">
        <text>L-lysine = D-beta-lysine</text>
        <dbReference type="Rhea" id="RHEA:44148"/>
        <dbReference type="ChEBI" id="CHEBI:32551"/>
        <dbReference type="ChEBI" id="CHEBI:84138"/>
    </reaction>
</comment>
<dbReference type="GO" id="GO:0016853">
    <property type="term" value="F:isomerase activity"/>
    <property type="evidence" value="ECO:0007669"/>
    <property type="project" value="UniProtKB-KW"/>
</dbReference>
<proteinExistence type="inferred from homology"/>
<evidence type="ECO:0000256" key="5">
    <source>
        <dbReference type="ARBA" id="ARBA00022363"/>
    </source>
</evidence>
<evidence type="ECO:0000256" key="12">
    <source>
        <dbReference type="ARBA" id="ARBA00023235"/>
    </source>
</evidence>
<evidence type="ECO:0000256" key="14">
    <source>
        <dbReference type="PIRSR" id="PIRSR004911-1"/>
    </source>
</evidence>
<evidence type="ECO:0000313" key="17">
    <source>
        <dbReference type="EMBL" id="ELA09623.1"/>
    </source>
</evidence>
<dbReference type="AlphaFoldDB" id="L2FB10"/>
<dbReference type="InterPro" id="IPR007197">
    <property type="entry name" value="rSAM"/>
</dbReference>
<dbReference type="EMBL" id="ANIN01000001">
    <property type="protein sequence ID" value="ELA09623.1"/>
    <property type="molecule type" value="Genomic_DNA"/>
</dbReference>
<reference evidence="17 18" key="1">
    <citation type="journal article" date="2013" name="Genome Announc.">
        <title>Genome Sequence of Moraxella macacae 0408225, a Novel Bacterial Species Isolated from a Cynomolgus Macaque with Epistaxis.</title>
        <authorList>
            <person name="Ladner J.T."/>
            <person name="Whitehouse C.A."/>
            <person name="Koroleva G.I."/>
            <person name="Palacios G.F."/>
        </authorList>
    </citation>
    <scope>NUCLEOTIDE SEQUENCE [LARGE SCALE GENOMIC DNA]</scope>
    <source>
        <strain evidence="17 18">0408225</strain>
    </source>
</reference>
<keyword evidence="9 15" id="KW-0663">Pyridoxal phosphate</keyword>
<keyword evidence="12" id="KW-0413">Isomerase</keyword>
<dbReference type="InterPro" id="IPR003739">
    <property type="entry name" value="Lys_aminomutase/Glu_NH3_mut"/>
</dbReference>
<dbReference type="PIRSF" id="PIRSF004911">
    <property type="entry name" value="DUF160"/>
    <property type="match status" value="1"/>
</dbReference>
<dbReference type="Proteomes" id="UP000023795">
    <property type="component" value="Unassembled WGS sequence"/>
</dbReference>
<keyword evidence="7" id="KW-0949">S-adenosyl-L-methionine</keyword>